<dbReference type="AlphaFoldDB" id="A0A1D2JQI4"/>
<dbReference type="VEuPathDB" id="FungiDB:PABG_03126"/>
<accession>A0A1D2JQI4</accession>
<evidence type="ECO:0000256" key="4">
    <source>
        <dbReference type="ARBA" id="ARBA00023136"/>
    </source>
</evidence>
<feature type="domain" description="Rhodopsin" evidence="8">
    <location>
        <begin position="26"/>
        <end position="290"/>
    </location>
</feature>
<dbReference type="Pfam" id="PF20684">
    <property type="entry name" value="Fung_rhodopsin"/>
    <property type="match status" value="1"/>
</dbReference>
<keyword evidence="4 7" id="KW-0472">Membrane</keyword>
<gene>
    <name evidence="9" type="ORF">ACO22_00046</name>
</gene>
<proteinExistence type="inferred from homology"/>
<evidence type="ECO:0000256" key="1">
    <source>
        <dbReference type="ARBA" id="ARBA00004141"/>
    </source>
</evidence>
<keyword evidence="3 7" id="KW-1133">Transmembrane helix</keyword>
<organism evidence="9 10">
    <name type="scientific">Paracoccidioides brasiliensis</name>
    <dbReference type="NCBI Taxonomy" id="121759"/>
    <lineage>
        <taxon>Eukaryota</taxon>
        <taxon>Fungi</taxon>
        <taxon>Dikarya</taxon>
        <taxon>Ascomycota</taxon>
        <taxon>Pezizomycotina</taxon>
        <taxon>Eurotiomycetes</taxon>
        <taxon>Eurotiomycetidae</taxon>
        <taxon>Onygenales</taxon>
        <taxon>Ajellomycetaceae</taxon>
        <taxon>Paracoccidioides</taxon>
    </lineage>
</organism>
<evidence type="ECO:0000313" key="10">
    <source>
        <dbReference type="Proteomes" id="UP000242814"/>
    </source>
</evidence>
<feature type="region of interest" description="Disordered" evidence="6">
    <location>
        <begin position="393"/>
        <end position="432"/>
    </location>
</feature>
<feature type="transmembrane region" description="Helical" evidence="7">
    <location>
        <begin position="124"/>
        <end position="142"/>
    </location>
</feature>
<dbReference type="VEuPathDB" id="FungiDB:PADG_01661"/>
<feature type="transmembrane region" description="Helical" evidence="7">
    <location>
        <begin position="6"/>
        <end position="30"/>
    </location>
</feature>
<name>A0A1D2JQI4_PARBR</name>
<keyword evidence="2 7" id="KW-0812">Transmembrane</keyword>
<evidence type="ECO:0000256" key="3">
    <source>
        <dbReference type="ARBA" id="ARBA00022989"/>
    </source>
</evidence>
<reference evidence="9 10" key="1">
    <citation type="submission" date="2016-06" db="EMBL/GenBank/DDBJ databases">
        <authorList>
            <person name="Kjaerup R.B."/>
            <person name="Dalgaard T.S."/>
            <person name="Juul-Madsen H.R."/>
        </authorList>
    </citation>
    <scope>NUCLEOTIDE SEQUENCE [LARGE SCALE GENOMIC DNA]</scope>
    <source>
        <strain evidence="9 10">Pb300</strain>
    </source>
</reference>
<dbReference type="PANTHER" id="PTHR33048:SF47">
    <property type="entry name" value="INTEGRAL MEMBRANE PROTEIN-RELATED"/>
    <property type="match status" value="1"/>
</dbReference>
<feature type="transmembrane region" description="Helical" evidence="7">
    <location>
        <begin position="191"/>
        <end position="214"/>
    </location>
</feature>
<dbReference type="GO" id="GO:0016020">
    <property type="term" value="C:membrane"/>
    <property type="evidence" value="ECO:0007669"/>
    <property type="project" value="UniProtKB-SubCell"/>
</dbReference>
<feature type="transmembrane region" description="Helical" evidence="7">
    <location>
        <begin position="42"/>
        <end position="61"/>
    </location>
</feature>
<evidence type="ECO:0000256" key="6">
    <source>
        <dbReference type="SAM" id="MobiDB-lite"/>
    </source>
</evidence>
<sequence length="432" mass="48529">MSPGKHVRALVVITVFPSISLVLVALRMVSRSLSKNWGWDDVLVIIAMVMSIGMCATSWGYTKHARQGYPLEAFPSETPTLDIVGEKFNLANQLLYNPILAFVRGSIIIFILRLNGLRTHVIRSLRVLFVVNFCLMAAVFFADLFQCSPVRYIWDWQNMDREAQIDAGAAADGMKDGKVIKGGECIDRRGFFISTATLSIFLDMWLLYIPSAIVWGMNMPRRQKEIVVLVMSIGVLVTGVSIARLIVSSRRWHKPYIERQYNIDYTLSNVETNCAIWAAAAPALKSLLSRISPRWWITSTASDPKASTLRHGMGFRNSMPASATPSTMANSDECQYNPFTESDNASQRYRMDYLTPWRNRDASEEEIYQFEHDGKVSGLFRKGRNYIPEGHLPEMTMLPLSDPSIGQGSLDSTTASPNESSTRSRPSAERCQ</sequence>
<comment type="caution">
    <text evidence="9">The sequence shown here is derived from an EMBL/GenBank/DDBJ whole genome shotgun (WGS) entry which is preliminary data.</text>
</comment>
<feature type="transmembrane region" description="Helical" evidence="7">
    <location>
        <begin position="94"/>
        <end position="112"/>
    </location>
</feature>
<comment type="subcellular location">
    <subcellularLocation>
        <location evidence="1">Membrane</location>
        <topology evidence="1">Multi-pass membrane protein</topology>
    </subcellularLocation>
</comment>
<evidence type="ECO:0000313" key="9">
    <source>
        <dbReference type="EMBL" id="ODH45476.1"/>
    </source>
</evidence>
<evidence type="ECO:0000256" key="7">
    <source>
        <dbReference type="SAM" id="Phobius"/>
    </source>
</evidence>
<dbReference type="InterPro" id="IPR052337">
    <property type="entry name" value="SAT4-like"/>
</dbReference>
<feature type="compositionally biased region" description="Polar residues" evidence="6">
    <location>
        <begin position="404"/>
        <end position="425"/>
    </location>
</feature>
<dbReference type="PANTHER" id="PTHR33048">
    <property type="entry name" value="PTH11-LIKE INTEGRAL MEMBRANE PROTEIN (AFU_ORTHOLOGUE AFUA_5G11245)"/>
    <property type="match status" value="1"/>
</dbReference>
<evidence type="ECO:0000256" key="5">
    <source>
        <dbReference type="ARBA" id="ARBA00038359"/>
    </source>
</evidence>
<evidence type="ECO:0000256" key="2">
    <source>
        <dbReference type="ARBA" id="ARBA00022692"/>
    </source>
</evidence>
<feature type="region of interest" description="Disordered" evidence="6">
    <location>
        <begin position="320"/>
        <end position="341"/>
    </location>
</feature>
<dbReference type="EMBL" id="LZYO01000001">
    <property type="protein sequence ID" value="ODH45476.1"/>
    <property type="molecule type" value="Genomic_DNA"/>
</dbReference>
<evidence type="ECO:0000259" key="8">
    <source>
        <dbReference type="Pfam" id="PF20684"/>
    </source>
</evidence>
<dbReference type="Proteomes" id="UP000242814">
    <property type="component" value="Unassembled WGS sequence"/>
</dbReference>
<protein>
    <recommendedName>
        <fullName evidence="8">Rhodopsin domain-containing protein</fullName>
    </recommendedName>
</protein>
<comment type="similarity">
    <text evidence="5">Belongs to the SAT4 family.</text>
</comment>
<feature type="transmembrane region" description="Helical" evidence="7">
    <location>
        <begin position="226"/>
        <end position="247"/>
    </location>
</feature>
<dbReference type="InterPro" id="IPR049326">
    <property type="entry name" value="Rhodopsin_dom_fungi"/>
</dbReference>